<sequence>MPSPAPPNEALSLRAPFMVSLSRGRGETGEDVAPADDRRGHGIALAGRKRERSTYAPPPRISERQDRDIAGLM</sequence>
<evidence type="ECO:0000313" key="2">
    <source>
        <dbReference type="EMBL" id="GAD55697.1"/>
    </source>
</evidence>
<dbReference type="EMBL" id="BATB01000019">
    <property type="protein sequence ID" value="GAD55697.1"/>
    <property type="molecule type" value="Genomic_DNA"/>
</dbReference>
<organism evidence="2 3">
    <name type="scientific">Limimaricola cinnabarinus LL-001</name>
    <dbReference type="NCBI Taxonomy" id="1337093"/>
    <lineage>
        <taxon>Bacteria</taxon>
        <taxon>Pseudomonadati</taxon>
        <taxon>Pseudomonadota</taxon>
        <taxon>Alphaproteobacteria</taxon>
        <taxon>Rhodobacterales</taxon>
        <taxon>Paracoccaceae</taxon>
        <taxon>Limimaricola</taxon>
    </lineage>
</organism>
<dbReference type="AlphaFoldDB" id="U2Z3P6"/>
<evidence type="ECO:0000256" key="1">
    <source>
        <dbReference type="SAM" id="MobiDB-lite"/>
    </source>
</evidence>
<keyword evidence="3" id="KW-1185">Reference proteome</keyword>
<comment type="caution">
    <text evidence="2">The sequence shown here is derived from an EMBL/GenBank/DDBJ whole genome shotgun (WGS) entry which is preliminary data.</text>
</comment>
<gene>
    <name evidence="2" type="ORF">MBELCI_1749</name>
</gene>
<proteinExistence type="predicted"/>
<evidence type="ECO:0000313" key="3">
    <source>
        <dbReference type="Proteomes" id="UP000016566"/>
    </source>
</evidence>
<feature type="region of interest" description="Disordered" evidence="1">
    <location>
        <begin position="1"/>
        <end position="73"/>
    </location>
</feature>
<reference evidence="2" key="1">
    <citation type="journal article" date="2013" name="Genome Announc.">
        <title>Draft Genome Sequence of Loktanella cinnabarina LL-001T, Isolated from Deep-Sea Floor Sediment.</title>
        <authorList>
            <person name="Nishi S."/>
            <person name="Tsubouchi T."/>
            <person name="Takaki Y."/>
            <person name="Koyanagi R."/>
            <person name="Satoh N."/>
            <person name="Maruyama T."/>
            <person name="Hatada Y."/>
        </authorList>
    </citation>
    <scope>NUCLEOTIDE SEQUENCE [LARGE SCALE GENOMIC DNA]</scope>
    <source>
        <strain evidence="2">LL-001</strain>
    </source>
</reference>
<dbReference type="Proteomes" id="UP000016566">
    <property type="component" value="Unassembled WGS sequence"/>
</dbReference>
<accession>U2Z3P6</accession>
<feature type="compositionally biased region" description="Basic and acidic residues" evidence="1">
    <location>
        <begin position="61"/>
        <end position="73"/>
    </location>
</feature>
<protein>
    <submittedName>
        <fullName evidence="2">Uncharacterized protein</fullName>
    </submittedName>
</protein>
<name>U2Z3P6_9RHOB</name>